<organism evidence="2 3">
    <name type="scientific">Lujinxingia vulgaris</name>
    <dbReference type="NCBI Taxonomy" id="2600176"/>
    <lineage>
        <taxon>Bacteria</taxon>
        <taxon>Deltaproteobacteria</taxon>
        <taxon>Bradymonadales</taxon>
        <taxon>Lujinxingiaceae</taxon>
        <taxon>Lujinxingia</taxon>
    </lineage>
</organism>
<dbReference type="OrthoDB" id="5513596at2"/>
<dbReference type="RefSeq" id="WP_146980506.1">
    <property type="nucleotide sequence ID" value="NZ_VOSM01000002.1"/>
</dbReference>
<dbReference type="EMBL" id="VOSM01000002">
    <property type="protein sequence ID" value="TXD38569.1"/>
    <property type="molecule type" value="Genomic_DNA"/>
</dbReference>
<evidence type="ECO:0000313" key="2">
    <source>
        <dbReference type="EMBL" id="TXD38569.1"/>
    </source>
</evidence>
<proteinExistence type="predicted"/>
<keyword evidence="1" id="KW-0732">Signal</keyword>
<gene>
    <name evidence="2" type="ORF">FRC98_06725</name>
</gene>
<name>A0A5C6XFF5_9DELT</name>
<evidence type="ECO:0000256" key="1">
    <source>
        <dbReference type="SAM" id="SignalP"/>
    </source>
</evidence>
<feature type="chain" id="PRO_5022896195" evidence="1">
    <location>
        <begin position="26"/>
        <end position="204"/>
    </location>
</feature>
<protein>
    <submittedName>
        <fullName evidence="2">Uncharacterized protein</fullName>
    </submittedName>
</protein>
<dbReference type="AlphaFoldDB" id="A0A5C6XFF5"/>
<keyword evidence="3" id="KW-1185">Reference proteome</keyword>
<sequence length="204" mass="21900">MFKPPFALFTLLILALSLLATSASAATLPRMDLEELVVRSDAVVVAEVDEITTDLDARGRVVSTITLKVSETLKGPAARTITIRQLGGVHGDIGTRVPGMPVFQVADQGVLFLSGDVVQRPASVTGLAQGFFRIALGPDNATEFAVPQVNNLNLVVRERVQPSAQTSGLRSVAPAELHTQAHELTRFKARIRAIADDVQPRETR</sequence>
<accession>A0A5C6XFF5</accession>
<feature type="signal peptide" evidence="1">
    <location>
        <begin position="1"/>
        <end position="25"/>
    </location>
</feature>
<dbReference type="Proteomes" id="UP000321412">
    <property type="component" value="Unassembled WGS sequence"/>
</dbReference>
<evidence type="ECO:0000313" key="3">
    <source>
        <dbReference type="Proteomes" id="UP000321412"/>
    </source>
</evidence>
<reference evidence="2 3" key="1">
    <citation type="submission" date="2019-08" db="EMBL/GenBank/DDBJ databases">
        <title>Bradymonadales sp. TMQ4.</title>
        <authorList>
            <person name="Liang Q."/>
        </authorList>
    </citation>
    <scope>NUCLEOTIDE SEQUENCE [LARGE SCALE GENOMIC DNA]</scope>
    <source>
        <strain evidence="2 3">TMQ4</strain>
    </source>
</reference>
<comment type="caution">
    <text evidence="2">The sequence shown here is derived from an EMBL/GenBank/DDBJ whole genome shotgun (WGS) entry which is preliminary data.</text>
</comment>